<dbReference type="InterPro" id="IPR050848">
    <property type="entry name" value="Homeobox_TF"/>
</dbReference>
<feature type="domain" description="Homeobox" evidence="8">
    <location>
        <begin position="94"/>
        <end position="154"/>
    </location>
</feature>
<dbReference type="GO" id="GO:0005634">
    <property type="term" value="C:nucleus"/>
    <property type="evidence" value="ECO:0007669"/>
    <property type="project" value="UniProtKB-SubCell"/>
</dbReference>
<dbReference type="AlphaFoldDB" id="A0A2G5U7I5"/>
<dbReference type="InterPro" id="IPR009057">
    <property type="entry name" value="Homeodomain-like_sf"/>
</dbReference>
<evidence type="ECO:0000259" key="8">
    <source>
        <dbReference type="PROSITE" id="PS50071"/>
    </source>
</evidence>
<sequence>MAFNIESLLETKPTNQHEEAFEEDVEEEEERDKEREENEDEEKGLIDGWSNLASSQLAMYAIANDLRTPTLIELQMLLGVSARKHDYKRNRKSVSERKPRQAYSARQLDRLESEFQNDKYLSVNKRIQLSQTLNLTETQIKTWFQNRRTKWKKQLTSSIRQMCKEVPSTPVVPFPALLSQPNTSLATSLISSLNTSVSRQEESSSVIDNHE</sequence>
<dbReference type="STRING" id="1611254.A0A2G5U7I5"/>
<dbReference type="InterPro" id="IPR001356">
    <property type="entry name" value="HD"/>
</dbReference>
<feature type="DNA-binding region" description="Homeobox" evidence="5">
    <location>
        <begin position="96"/>
        <end position="155"/>
    </location>
</feature>
<keyword evidence="4 5" id="KW-0539">Nucleus</keyword>
<name>A0A2G5U7I5_9PELO</name>
<evidence type="ECO:0000256" key="5">
    <source>
        <dbReference type="PROSITE-ProRule" id="PRU00108"/>
    </source>
</evidence>
<feature type="region of interest" description="Disordered" evidence="7">
    <location>
        <begin position="1"/>
        <end position="47"/>
    </location>
</feature>
<keyword evidence="10" id="KW-1185">Reference proteome</keyword>
<keyword evidence="3 5" id="KW-0371">Homeobox</keyword>
<dbReference type="PROSITE" id="PS50071">
    <property type="entry name" value="HOMEOBOX_2"/>
    <property type="match status" value="1"/>
</dbReference>
<evidence type="ECO:0000256" key="2">
    <source>
        <dbReference type="ARBA" id="ARBA00023125"/>
    </source>
</evidence>
<dbReference type="OrthoDB" id="6159439at2759"/>
<dbReference type="InterPro" id="IPR017970">
    <property type="entry name" value="Homeobox_CS"/>
</dbReference>
<dbReference type="Pfam" id="PF00046">
    <property type="entry name" value="Homeodomain"/>
    <property type="match status" value="1"/>
</dbReference>
<dbReference type="SMART" id="SM00389">
    <property type="entry name" value="HOX"/>
    <property type="match status" value="1"/>
</dbReference>
<feature type="compositionally biased region" description="Acidic residues" evidence="7">
    <location>
        <begin position="20"/>
        <end position="42"/>
    </location>
</feature>
<dbReference type="Gene3D" id="1.10.10.60">
    <property type="entry name" value="Homeodomain-like"/>
    <property type="match status" value="1"/>
</dbReference>
<organism evidence="9 10">
    <name type="scientific">Caenorhabditis nigoni</name>
    <dbReference type="NCBI Taxonomy" id="1611254"/>
    <lineage>
        <taxon>Eukaryota</taxon>
        <taxon>Metazoa</taxon>
        <taxon>Ecdysozoa</taxon>
        <taxon>Nematoda</taxon>
        <taxon>Chromadorea</taxon>
        <taxon>Rhabditida</taxon>
        <taxon>Rhabditina</taxon>
        <taxon>Rhabditomorpha</taxon>
        <taxon>Rhabditoidea</taxon>
        <taxon>Rhabditidae</taxon>
        <taxon>Peloderinae</taxon>
        <taxon>Caenorhabditis</taxon>
    </lineage>
</organism>
<evidence type="ECO:0000256" key="4">
    <source>
        <dbReference type="ARBA" id="ARBA00023242"/>
    </source>
</evidence>
<dbReference type="GO" id="GO:0003677">
    <property type="term" value="F:DNA binding"/>
    <property type="evidence" value="ECO:0007669"/>
    <property type="project" value="UniProtKB-UniRule"/>
</dbReference>
<evidence type="ECO:0000256" key="1">
    <source>
        <dbReference type="ARBA" id="ARBA00004123"/>
    </source>
</evidence>
<dbReference type="Proteomes" id="UP000230233">
    <property type="component" value="Chromosome IV"/>
</dbReference>
<dbReference type="PRINTS" id="PR00024">
    <property type="entry name" value="HOMEOBOX"/>
</dbReference>
<dbReference type="SUPFAM" id="SSF46689">
    <property type="entry name" value="Homeodomain-like"/>
    <property type="match status" value="1"/>
</dbReference>
<evidence type="ECO:0000256" key="3">
    <source>
        <dbReference type="ARBA" id="ARBA00023155"/>
    </source>
</evidence>
<protein>
    <recommendedName>
        <fullName evidence="8">Homeobox domain-containing protein</fullName>
    </recommendedName>
</protein>
<comment type="subcellular location">
    <subcellularLocation>
        <location evidence="1 5 6">Nucleus</location>
    </subcellularLocation>
</comment>
<dbReference type="CDD" id="cd00086">
    <property type="entry name" value="homeodomain"/>
    <property type="match status" value="1"/>
</dbReference>
<dbReference type="GO" id="GO:0000981">
    <property type="term" value="F:DNA-binding transcription factor activity, RNA polymerase II-specific"/>
    <property type="evidence" value="ECO:0007669"/>
    <property type="project" value="InterPro"/>
</dbReference>
<proteinExistence type="predicted"/>
<dbReference type="PROSITE" id="PS00027">
    <property type="entry name" value="HOMEOBOX_1"/>
    <property type="match status" value="1"/>
</dbReference>
<evidence type="ECO:0000313" key="9">
    <source>
        <dbReference type="EMBL" id="PIC35498.1"/>
    </source>
</evidence>
<evidence type="ECO:0000313" key="10">
    <source>
        <dbReference type="Proteomes" id="UP000230233"/>
    </source>
</evidence>
<dbReference type="InterPro" id="IPR020479">
    <property type="entry name" value="HD_metazoa"/>
</dbReference>
<dbReference type="PANTHER" id="PTHR24333:SF9">
    <property type="entry name" value="HOMEOBOX DOMAIN-CONTAINING PROTEIN"/>
    <property type="match status" value="1"/>
</dbReference>
<dbReference type="EMBL" id="PDUG01000004">
    <property type="protein sequence ID" value="PIC35498.1"/>
    <property type="molecule type" value="Genomic_DNA"/>
</dbReference>
<dbReference type="PANTHER" id="PTHR24333">
    <property type="entry name" value="HOMEO BOX HB9 LIKE A-RELATED"/>
    <property type="match status" value="1"/>
</dbReference>
<comment type="caution">
    <text evidence="9">The sequence shown here is derived from an EMBL/GenBank/DDBJ whole genome shotgun (WGS) entry which is preliminary data.</text>
</comment>
<gene>
    <name evidence="9" type="primary">Cni-ceh-19</name>
    <name evidence="9" type="synonym">Cnig_chr_IV.g14839</name>
    <name evidence="9" type="ORF">B9Z55_014839</name>
</gene>
<reference evidence="10" key="1">
    <citation type="submission" date="2017-10" db="EMBL/GenBank/DDBJ databases">
        <title>Rapid genome shrinkage in a self-fertile nematode reveals novel sperm competition proteins.</title>
        <authorList>
            <person name="Yin D."/>
            <person name="Schwarz E.M."/>
            <person name="Thomas C.G."/>
            <person name="Felde R.L."/>
            <person name="Korf I.F."/>
            <person name="Cutter A.D."/>
            <person name="Schartner C.M."/>
            <person name="Ralston E.J."/>
            <person name="Meyer B.J."/>
            <person name="Haag E.S."/>
        </authorList>
    </citation>
    <scope>NUCLEOTIDE SEQUENCE [LARGE SCALE GENOMIC DNA]</scope>
    <source>
        <strain evidence="10">JU1422</strain>
    </source>
</reference>
<evidence type="ECO:0000256" key="7">
    <source>
        <dbReference type="SAM" id="MobiDB-lite"/>
    </source>
</evidence>
<keyword evidence="2 5" id="KW-0238">DNA-binding</keyword>
<evidence type="ECO:0000256" key="6">
    <source>
        <dbReference type="RuleBase" id="RU000682"/>
    </source>
</evidence>
<accession>A0A2G5U7I5</accession>